<dbReference type="EMBL" id="AP019860">
    <property type="protein sequence ID" value="BBM83428.1"/>
    <property type="molecule type" value="Genomic_DNA"/>
</dbReference>
<dbReference type="KEGG" id="uam:UABAM_01780"/>
<evidence type="ECO:0000313" key="2">
    <source>
        <dbReference type="Proteomes" id="UP000326354"/>
    </source>
</evidence>
<evidence type="ECO:0008006" key="3">
    <source>
        <dbReference type="Google" id="ProtNLM"/>
    </source>
</evidence>
<reference evidence="1 2" key="1">
    <citation type="submission" date="2019-08" db="EMBL/GenBank/DDBJ databases">
        <title>Complete genome sequence of Candidatus Uab amorphum.</title>
        <authorList>
            <person name="Shiratori T."/>
            <person name="Suzuki S."/>
            <person name="Kakizawa Y."/>
            <person name="Ishida K."/>
        </authorList>
    </citation>
    <scope>NUCLEOTIDE SEQUENCE [LARGE SCALE GENOMIC DNA]</scope>
    <source>
        <strain evidence="1 2">SRT547</strain>
    </source>
</reference>
<organism evidence="1 2">
    <name type="scientific">Uabimicrobium amorphum</name>
    <dbReference type="NCBI Taxonomy" id="2596890"/>
    <lineage>
        <taxon>Bacteria</taxon>
        <taxon>Pseudomonadati</taxon>
        <taxon>Planctomycetota</taxon>
        <taxon>Candidatus Uabimicrobiia</taxon>
        <taxon>Candidatus Uabimicrobiales</taxon>
        <taxon>Candidatus Uabimicrobiaceae</taxon>
        <taxon>Candidatus Uabimicrobium</taxon>
    </lineage>
</organism>
<protein>
    <recommendedName>
        <fullName evidence="3">FeoB-associated Cys-rich membrane protein</fullName>
    </recommendedName>
</protein>
<dbReference type="AlphaFoldDB" id="A0A5S9IKA4"/>
<keyword evidence="2" id="KW-1185">Reference proteome</keyword>
<evidence type="ECO:0000313" key="1">
    <source>
        <dbReference type="EMBL" id="BBM83428.1"/>
    </source>
</evidence>
<proteinExistence type="predicted"/>
<dbReference type="RefSeq" id="WP_151967627.1">
    <property type="nucleotide sequence ID" value="NZ_AP019860.1"/>
</dbReference>
<accession>A0A5S9IKA4</accession>
<sequence length="61" mass="6435">MIQDLITLGIVACAILILAKKMHAAIQKMAQGTCGGCSSCAAEKSCQLSESQTNEQMSFQV</sequence>
<name>A0A5S9IKA4_UABAM</name>
<dbReference type="Proteomes" id="UP000326354">
    <property type="component" value="Chromosome"/>
</dbReference>
<gene>
    <name evidence="1" type="ORF">UABAM_01780</name>
</gene>